<accession>A0A381URJ6</accession>
<protein>
    <recommendedName>
        <fullName evidence="1">Alkyl hydroperoxide reductase subunit C/ Thiol specific antioxidant domain-containing protein</fullName>
    </recommendedName>
</protein>
<name>A0A381URJ6_9ZZZZ</name>
<dbReference type="Gene3D" id="2.60.40.1250">
    <property type="entry name" value="Thiol:disulfide interchange protein DsbD, N-terminal domain"/>
    <property type="match status" value="1"/>
</dbReference>
<dbReference type="Gene3D" id="3.40.30.10">
    <property type="entry name" value="Glutaredoxin"/>
    <property type="match status" value="1"/>
</dbReference>
<evidence type="ECO:0000259" key="1">
    <source>
        <dbReference type="Pfam" id="PF00578"/>
    </source>
</evidence>
<evidence type="ECO:0000313" key="2">
    <source>
        <dbReference type="EMBL" id="SVA30802.1"/>
    </source>
</evidence>
<dbReference type="InterPro" id="IPR000866">
    <property type="entry name" value="AhpC/TSA"/>
</dbReference>
<feature type="non-terminal residue" evidence="2">
    <location>
        <position position="1"/>
    </location>
</feature>
<dbReference type="InterPro" id="IPR036249">
    <property type="entry name" value="Thioredoxin-like_sf"/>
</dbReference>
<dbReference type="GO" id="GO:0016491">
    <property type="term" value="F:oxidoreductase activity"/>
    <property type="evidence" value="ECO:0007669"/>
    <property type="project" value="InterPro"/>
</dbReference>
<dbReference type="EMBL" id="UINC01006988">
    <property type="protein sequence ID" value="SVA30802.1"/>
    <property type="molecule type" value="Genomic_DNA"/>
</dbReference>
<proteinExistence type="predicted"/>
<feature type="domain" description="Alkyl hydroperoxide reductase subunit C/ Thiol specific antioxidant" evidence="1">
    <location>
        <begin position="2"/>
        <end position="108"/>
    </location>
</feature>
<dbReference type="AlphaFoldDB" id="A0A381URJ6"/>
<dbReference type="SUPFAM" id="SSF52833">
    <property type="entry name" value="Thioredoxin-like"/>
    <property type="match status" value="1"/>
</dbReference>
<organism evidence="2">
    <name type="scientific">marine metagenome</name>
    <dbReference type="NCBI Taxonomy" id="408172"/>
    <lineage>
        <taxon>unclassified sequences</taxon>
        <taxon>metagenomes</taxon>
        <taxon>ecological metagenomes</taxon>
    </lineage>
</organism>
<dbReference type="Pfam" id="PF00578">
    <property type="entry name" value="AhpC-TSA"/>
    <property type="match status" value="1"/>
</dbReference>
<dbReference type="InterPro" id="IPR036929">
    <property type="entry name" value="DsbDN_sf"/>
</dbReference>
<sequence length="293" mass="32485">VELQDRLQQLSDQGIGVAAISYDSEEVLADFAQRRGITFPLLSDDDSEVITEFGILNTVAYEMQGPNRDDPEVVADVAKYVSVFGAPPMIAGTPFPGTFMVDRRGRVTSRFFEEFYRERNTTANVLLKLGGGLSPIEAVRGETAHLKLTAYPSNPSITVGTRFSLAVEIEPNPNIHVYAPGAEEMGYRVISLDLAPVPHVRYEPVEFPESEIYYFEPLDERVPTYQRPFTLLQEAVVSGAADAEEALAQLDALTLSGTLNYQACDDKICFEPVSLPLSFTLDLDLLDRQRVNR</sequence>
<dbReference type="GO" id="GO:0016209">
    <property type="term" value="F:antioxidant activity"/>
    <property type="evidence" value="ECO:0007669"/>
    <property type="project" value="InterPro"/>
</dbReference>
<gene>
    <name evidence="2" type="ORF">METZ01_LOCUS83656</name>
</gene>
<reference evidence="2" key="1">
    <citation type="submission" date="2018-05" db="EMBL/GenBank/DDBJ databases">
        <authorList>
            <person name="Lanie J.A."/>
            <person name="Ng W.-L."/>
            <person name="Kazmierczak K.M."/>
            <person name="Andrzejewski T.M."/>
            <person name="Davidsen T.M."/>
            <person name="Wayne K.J."/>
            <person name="Tettelin H."/>
            <person name="Glass J.I."/>
            <person name="Rusch D."/>
            <person name="Podicherti R."/>
            <person name="Tsui H.-C.T."/>
            <person name="Winkler M.E."/>
        </authorList>
    </citation>
    <scope>NUCLEOTIDE SEQUENCE</scope>
</reference>